<keyword evidence="3" id="KW-0560">Oxidoreductase</keyword>
<accession>A0A395J5D6</accession>
<dbReference type="Gene3D" id="3.50.50.60">
    <property type="entry name" value="FAD/NAD(P)-binding domain"/>
    <property type="match status" value="2"/>
</dbReference>
<keyword evidence="6" id="KW-1185">Reference proteome</keyword>
<dbReference type="PANTHER" id="PTHR46720">
    <property type="entry name" value="HYDROXYLASE, PUTATIVE (AFU_ORTHOLOGUE AFUA_3G01460)-RELATED"/>
    <property type="match status" value="1"/>
</dbReference>
<protein>
    <recommendedName>
        <fullName evidence="4">FAD-binding domain-containing protein</fullName>
    </recommendedName>
</protein>
<comment type="caution">
    <text evidence="5">The sequence shown here is derived from an EMBL/GenBank/DDBJ whole genome shotgun (WGS) entry which is preliminary data.</text>
</comment>
<keyword evidence="1" id="KW-0285">Flavoprotein</keyword>
<reference evidence="5 6" key="1">
    <citation type="submission" date="2018-06" db="EMBL/GenBank/DDBJ databases">
        <title>Genome Sequence of the Brown Rot Fungal Pathogen Monilinia fructigena.</title>
        <authorList>
            <person name="Landi L."/>
            <person name="De Miccolis Angelini R.M."/>
            <person name="Pollastro S."/>
            <person name="Abate D."/>
            <person name="Faretra F."/>
            <person name="Romanazzi G."/>
        </authorList>
    </citation>
    <scope>NUCLEOTIDE SEQUENCE [LARGE SCALE GENOMIC DNA]</scope>
    <source>
        <strain evidence="5 6">Mfrg269</strain>
    </source>
</reference>
<evidence type="ECO:0000259" key="4">
    <source>
        <dbReference type="Pfam" id="PF01494"/>
    </source>
</evidence>
<dbReference type="GO" id="GO:0044550">
    <property type="term" value="P:secondary metabolite biosynthetic process"/>
    <property type="evidence" value="ECO:0007669"/>
    <property type="project" value="TreeGrafter"/>
</dbReference>
<dbReference type="InterPro" id="IPR036188">
    <property type="entry name" value="FAD/NAD-bd_sf"/>
</dbReference>
<dbReference type="GO" id="GO:0016491">
    <property type="term" value="F:oxidoreductase activity"/>
    <property type="evidence" value="ECO:0007669"/>
    <property type="project" value="UniProtKB-KW"/>
</dbReference>
<dbReference type="SUPFAM" id="SSF51905">
    <property type="entry name" value="FAD/NAD(P)-binding domain"/>
    <property type="match status" value="1"/>
</dbReference>
<proteinExistence type="predicted"/>
<name>A0A395J5D6_9HELO</name>
<evidence type="ECO:0000313" key="5">
    <source>
        <dbReference type="EMBL" id="RAL66883.1"/>
    </source>
</evidence>
<feature type="domain" description="FAD-binding" evidence="4">
    <location>
        <begin position="213"/>
        <end position="253"/>
    </location>
</feature>
<evidence type="ECO:0000256" key="2">
    <source>
        <dbReference type="ARBA" id="ARBA00022827"/>
    </source>
</evidence>
<dbReference type="GO" id="GO:0071949">
    <property type="term" value="F:FAD binding"/>
    <property type="evidence" value="ECO:0007669"/>
    <property type="project" value="InterPro"/>
</dbReference>
<dbReference type="AlphaFoldDB" id="A0A395J5D6"/>
<sequence length="265" mass="28034">MSTSIQPKKPFHVAICGGGIGGLLYEAAPAFAEIGAGISFGPNSVRAMELIDPAVKQGFDNCATSNGSPEERDVWFNFRVGMAEDGWKDFKNGPPAKEGEFLTEVVAKDCGQASVHRAHFLDELVEEKGSMLQMIFHDGTTAEADVMIGCDGLKSRIRYMVLGDDHEATAPIFSGKYAYRGLIPMEKAVAAVGGPLARNSQNTSGLSSIPSQLQHSTKGRIVLLGDAAHASTPHQGAGAGQAIEDAFILSNLLGDCAEVGILEER</sequence>
<evidence type="ECO:0000313" key="6">
    <source>
        <dbReference type="Proteomes" id="UP000249056"/>
    </source>
</evidence>
<dbReference type="Proteomes" id="UP000249056">
    <property type="component" value="Unassembled WGS sequence"/>
</dbReference>
<evidence type="ECO:0000256" key="3">
    <source>
        <dbReference type="ARBA" id="ARBA00023002"/>
    </source>
</evidence>
<dbReference type="InterPro" id="IPR051104">
    <property type="entry name" value="FAD_monoxygenase"/>
</dbReference>
<dbReference type="Pfam" id="PF01494">
    <property type="entry name" value="FAD_binding_3"/>
    <property type="match status" value="1"/>
</dbReference>
<dbReference type="InterPro" id="IPR002938">
    <property type="entry name" value="FAD-bd"/>
</dbReference>
<keyword evidence="2" id="KW-0274">FAD</keyword>
<evidence type="ECO:0000256" key="1">
    <source>
        <dbReference type="ARBA" id="ARBA00022630"/>
    </source>
</evidence>
<gene>
    <name evidence="5" type="ORF">DID88_007665</name>
</gene>
<organism evidence="5 6">
    <name type="scientific">Monilinia fructigena</name>
    <dbReference type="NCBI Taxonomy" id="38457"/>
    <lineage>
        <taxon>Eukaryota</taxon>
        <taxon>Fungi</taxon>
        <taxon>Dikarya</taxon>
        <taxon>Ascomycota</taxon>
        <taxon>Pezizomycotina</taxon>
        <taxon>Leotiomycetes</taxon>
        <taxon>Helotiales</taxon>
        <taxon>Sclerotiniaceae</taxon>
        <taxon>Monilinia</taxon>
    </lineage>
</organism>
<dbReference type="EMBL" id="QKRW01000005">
    <property type="protein sequence ID" value="RAL66883.1"/>
    <property type="molecule type" value="Genomic_DNA"/>
</dbReference>
<dbReference type="PANTHER" id="PTHR46720:SF3">
    <property type="entry name" value="FAD-BINDING DOMAIN-CONTAINING PROTEIN-RELATED"/>
    <property type="match status" value="1"/>
</dbReference>
<dbReference type="OrthoDB" id="417877at2759"/>